<proteinExistence type="predicted"/>
<keyword evidence="6" id="KW-1185">Reference proteome</keyword>
<dbReference type="SUPFAM" id="SSF51306">
    <property type="entry name" value="LexA/Signal peptidase"/>
    <property type="match status" value="1"/>
</dbReference>
<dbReference type="Pfam" id="PF00717">
    <property type="entry name" value="Peptidase_S24"/>
    <property type="match status" value="1"/>
</dbReference>
<dbReference type="CDD" id="cd00093">
    <property type="entry name" value="HTH_XRE"/>
    <property type="match status" value="1"/>
</dbReference>
<gene>
    <name evidence="5" type="ORF">CSC3H3_15155</name>
</gene>
<reference evidence="5 6" key="1">
    <citation type="submission" date="2017-10" db="EMBL/GenBank/DDBJ databases">
        <title>Biodiversity and function of Thalassospira species in the particle-attached aromatic-hydrocarbon-degrading consortia from the surface seawater of the China South Sea.</title>
        <authorList>
            <person name="Dong C."/>
            <person name="Liu R."/>
            <person name="Shao Z."/>
        </authorList>
    </citation>
    <scope>NUCLEOTIDE SEQUENCE [LARGE SCALE GENOMIC DNA]</scope>
    <source>
        <strain evidence="5 6">CSC3H3</strain>
    </source>
</reference>
<dbReference type="PROSITE" id="PS50943">
    <property type="entry name" value="HTH_CROC1"/>
    <property type="match status" value="1"/>
</dbReference>
<dbReference type="PANTHER" id="PTHR40661:SF3">
    <property type="entry name" value="FELS-1 PROPHAGE TRANSCRIPTIONAL REGULATOR"/>
    <property type="match status" value="1"/>
</dbReference>
<organism evidence="5 6">
    <name type="scientific">Thalassospira marina</name>
    <dbReference type="NCBI Taxonomy" id="2048283"/>
    <lineage>
        <taxon>Bacteria</taxon>
        <taxon>Pseudomonadati</taxon>
        <taxon>Pseudomonadota</taxon>
        <taxon>Alphaproteobacteria</taxon>
        <taxon>Rhodospirillales</taxon>
        <taxon>Thalassospiraceae</taxon>
        <taxon>Thalassospira</taxon>
    </lineage>
</organism>
<sequence>MPKMEHEKKDGKQVPAYNIELGTRISSVIRQFKSLKEAASHAGVTDETLAAWRDGKTEPKFIGLQKLAVAAGVSLDWLASGIETLPEQTTQSRKDTDTVLVPHYDARLAAGDGALNGRSNIIGYVPFSRDFFHKKLAGINPDRLIILDVAGDSMEPTVSDGDQVLIDTKQKELTDGIMAFILGETAHIKRLRLFFDGLEVISDNRSLYPSQQVTREQMSNVKIIGRALWVGRFLVR</sequence>
<keyword evidence="1" id="KW-0805">Transcription regulation</keyword>
<name>A0ABM6QBR0_9PROT</name>
<dbReference type="InterPro" id="IPR001387">
    <property type="entry name" value="Cro/C1-type_HTH"/>
</dbReference>
<evidence type="ECO:0000259" key="4">
    <source>
        <dbReference type="PROSITE" id="PS50943"/>
    </source>
</evidence>
<dbReference type="Proteomes" id="UP000233458">
    <property type="component" value="Chromosome"/>
</dbReference>
<protein>
    <recommendedName>
        <fullName evidence="4">HTH cro/C1-type domain-containing protein</fullName>
    </recommendedName>
</protein>
<dbReference type="InterPro" id="IPR010982">
    <property type="entry name" value="Lambda_DNA-bd_dom_sf"/>
</dbReference>
<dbReference type="Gene3D" id="2.10.109.10">
    <property type="entry name" value="Umud Fragment, subunit A"/>
    <property type="match status" value="1"/>
</dbReference>
<dbReference type="InterPro" id="IPR015927">
    <property type="entry name" value="Peptidase_S24_S26A/B/C"/>
</dbReference>
<dbReference type="InterPro" id="IPR039418">
    <property type="entry name" value="LexA-like"/>
</dbReference>
<evidence type="ECO:0000256" key="3">
    <source>
        <dbReference type="ARBA" id="ARBA00023163"/>
    </source>
</evidence>
<dbReference type="CDD" id="cd06529">
    <property type="entry name" value="S24_LexA-like"/>
    <property type="match status" value="1"/>
</dbReference>
<accession>A0ABM6QBR0</accession>
<evidence type="ECO:0000313" key="6">
    <source>
        <dbReference type="Proteomes" id="UP000233458"/>
    </source>
</evidence>
<feature type="domain" description="HTH cro/C1-type" evidence="4">
    <location>
        <begin position="34"/>
        <end position="78"/>
    </location>
</feature>
<keyword evidence="3" id="KW-0804">Transcription</keyword>
<dbReference type="InterPro" id="IPR036286">
    <property type="entry name" value="LexA/Signal_pep-like_sf"/>
</dbReference>
<dbReference type="EMBL" id="CP024199">
    <property type="protein sequence ID" value="AUG53902.1"/>
    <property type="molecule type" value="Genomic_DNA"/>
</dbReference>
<dbReference type="PANTHER" id="PTHR40661">
    <property type="match status" value="1"/>
</dbReference>
<evidence type="ECO:0000313" key="5">
    <source>
        <dbReference type="EMBL" id="AUG53902.1"/>
    </source>
</evidence>
<evidence type="ECO:0000256" key="1">
    <source>
        <dbReference type="ARBA" id="ARBA00023015"/>
    </source>
</evidence>
<dbReference type="SUPFAM" id="SSF47413">
    <property type="entry name" value="lambda repressor-like DNA-binding domains"/>
    <property type="match status" value="1"/>
</dbReference>
<keyword evidence="2" id="KW-0238">DNA-binding</keyword>
<evidence type="ECO:0000256" key="2">
    <source>
        <dbReference type="ARBA" id="ARBA00023125"/>
    </source>
</evidence>
<dbReference type="Gene3D" id="1.10.260.40">
    <property type="entry name" value="lambda repressor-like DNA-binding domains"/>
    <property type="match status" value="1"/>
</dbReference>